<evidence type="ECO:0000313" key="4">
    <source>
        <dbReference type="Proteomes" id="UP000399805"/>
    </source>
</evidence>
<evidence type="ECO:0000259" key="2">
    <source>
        <dbReference type="Pfam" id="PF12770"/>
    </source>
</evidence>
<keyword evidence="4" id="KW-1185">Reference proteome</keyword>
<dbReference type="Pfam" id="PF12770">
    <property type="entry name" value="CHAT"/>
    <property type="match status" value="1"/>
</dbReference>
<dbReference type="RefSeq" id="WP_155540574.1">
    <property type="nucleotide sequence ID" value="NZ_CABVGP010000001.1"/>
</dbReference>
<organism evidence="3 4">
    <name type="scientific">Amycolatopsis camponoti</name>
    <dbReference type="NCBI Taxonomy" id="2606593"/>
    <lineage>
        <taxon>Bacteria</taxon>
        <taxon>Bacillati</taxon>
        <taxon>Actinomycetota</taxon>
        <taxon>Actinomycetes</taxon>
        <taxon>Pseudonocardiales</taxon>
        <taxon>Pseudonocardiaceae</taxon>
        <taxon>Amycolatopsis</taxon>
    </lineage>
</organism>
<dbReference type="AlphaFoldDB" id="A0A6I8LG76"/>
<evidence type="ECO:0000313" key="3">
    <source>
        <dbReference type="EMBL" id="VVJ15001.1"/>
    </source>
</evidence>
<accession>A0A6I8LG76</accession>
<gene>
    <name evidence="3" type="ORF">AA23TX_00028</name>
</gene>
<dbReference type="InterPro" id="IPR024983">
    <property type="entry name" value="CHAT_dom"/>
</dbReference>
<feature type="region of interest" description="Disordered" evidence="1">
    <location>
        <begin position="693"/>
        <end position="719"/>
    </location>
</feature>
<evidence type="ECO:0000256" key="1">
    <source>
        <dbReference type="SAM" id="MobiDB-lite"/>
    </source>
</evidence>
<protein>
    <recommendedName>
        <fullName evidence="2">CHAT domain-containing protein</fullName>
    </recommendedName>
</protein>
<proteinExistence type="predicted"/>
<dbReference type="EMBL" id="CABVGP010000001">
    <property type="protein sequence ID" value="VVJ15001.1"/>
    <property type="molecule type" value="Genomic_DNA"/>
</dbReference>
<sequence length="1130" mass="118039">MPEDLDRRIAELEEVLTGSAADDPETRSVRMKLAAGLSSRYIEHQGVETDCSRADEILSSVLADADATAEQRQQASVARVALRIGRGTVAHALRGRSWKPDMDLLRETEKWRRDADPDAVETGIADVLTAIADVHDLESLPPDLRASLEVFRTLAPLLGSGADEPDAAEVLAQAVGQATPAMPGLDLLRATEAWLRPTPAPGRIAELEEALTGLSEDHLLTPILRRDLAQALVKRSDQHGPEGLARVTQLMEQAAAGMPEDHPFYGETVRTLAGALVASAAADATEDSLARAEQVAAQVLAQARDSGSTVAGPELFLRSMVGLLRGHADGEDHPEQAFEDLVEALEVLPAGHDLRPAAVGQLAALLSDRHLREGLVEDAEAARHLLDRATSAVAADDDDGSAAFLSCLAAVSRVIQALGAKDDGSVRAAAATLGDSLDRLPAQHVMRPNAELVLTLAKLRLATSDGGDIRAGLGGLRGLLTGGRFPGIPEGVIATMSDTVEVLDGLMTADAAAMVNGINRMEQQVAAAAAASVQQAGQQALLAKAYLAAHDAGVDPEVAADRAVDHLEGARQTLERHRAGVAMADVLRELAHAYRKRGDLEPARRTAFEALAVHAGTVLLQTGVGHAVVTARGATAEAAALAAWCLDDGEIAGAVQAVELGRGLALHAATSALAVSGLLRRIGRSDLAAAWEADSAARRDEPAPWAATGDPAGAGEPDHARAATDLRHKVLAVLRGTTEGGRLFTPPAPAEIADALTAVGADALVYLLPGAGDRDGCLLVVDQDGVPTAVPAPALRIQPGGPPERFSRVVGAKDKDARAAAIADVCTWAGEAVFEPLRAALCTQRRPARVVLVPSGVLGVVPWPAARLLDGRPAIEEFVLSSAASARQFLDTASRAALPLHLEPVLVTEPLGDLTFAADEVISLRDAFYPDAKIFGDLSAFTPPEGGDAPATGIGTPEEVLANLPGDRSLGASMLHLACHARNAGAVEASYLELTRQLTIKAVLEHAAGRAADTPGPLVVLSTCLSDLTEQDYDEALTLATAFVAAGAVTVVGSRWPVDDQATAAAMFAFHHFLAREAQDPAHALRSAQLWMLDAGRAELPEMPEAMLGDLEECDLTEVTVWAAFACHGR</sequence>
<feature type="domain" description="CHAT" evidence="2">
    <location>
        <begin position="826"/>
        <end position="1129"/>
    </location>
</feature>
<name>A0A6I8LG76_9PSEU</name>
<reference evidence="3 4" key="1">
    <citation type="submission" date="2019-09" db="EMBL/GenBank/DDBJ databases">
        <authorList>
            <person name="Leyn A S."/>
        </authorList>
    </citation>
    <scope>NUCLEOTIDE SEQUENCE [LARGE SCALE GENOMIC DNA]</scope>
    <source>
        <strain evidence="3">AA231_1</strain>
    </source>
</reference>
<dbReference type="Proteomes" id="UP000399805">
    <property type="component" value="Unassembled WGS sequence"/>
</dbReference>